<dbReference type="GO" id="GO:0016301">
    <property type="term" value="F:kinase activity"/>
    <property type="evidence" value="ECO:0007669"/>
    <property type="project" value="UniProtKB-KW"/>
</dbReference>
<feature type="domain" description="Transcription elongation factor GreA/GreB C-terminal" evidence="1">
    <location>
        <begin position="88"/>
        <end position="155"/>
    </location>
</feature>
<dbReference type="Proteomes" id="UP000276254">
    <property type="component" value="Chromosome"/>
</dbReference>
<dbReference type="GO" id="GO:0070063">
    <property type="term" value="F:RNA polymerase binding"/>
    <property type="evidence" value="ECO:0007669"/>
    <property type="project" value="InterPro"/>
</dbReference>
<dbReference type="OrthoDB" id="8537952at2"/>
<evidence type="ECO:0000313" key="3">
    <source>
        <dbReference type="Proteomes" id="UP000276254"/>
    </source>
</evidence>
<keyword evidence="2" id="KW-0418">Kinase</keyword>
<evidence type="ECO:0000259" key="1">
    <source>
        <dbReference type="Pfam" id="PF01272"/>
    </source>
</evidence>
<reference evidence="2 3" key="1">
    <citation type="submission" date="2018-09" db="EMBL/GenBank/DDBJ databases">
        <title>Sphingomonas peninsula sp. nov., isolated from fildes peninsula, Antarctic soil.</title>
        <authorList>
            <person name="Yingchao G."/>
        </authorList>
    </citation>
    <scope>NUCLEOTIDE SEQUENCE [LARGE SCALE GENOMIC DNA]</scope>
    <source>
        <strain evidence="2 3">YZ-8</strain>
    </source>
</reference>
<keyword evidence="3" id="KW-1185">Reference proteome</keyword>
<sequence length="160" mass="17269">MSVAFRRESDEEHLEPKFEVPIPPGPNLVTVNGRALIAAQVEAFERAVAEAGPVIEKTDEAEALMRVKRDLRYWRARLATAQLSPPPPEGNVGFGSRVRLRLNGAERTIDIVGGDEADPANGRLAFTAPLARALMGLGEGDFADFAGKVDAIEVLAVHFP</sequence>
<dbReference type="EMBL" id="CP032829">
    <property type="protein sequence ID" value="AYJ86820.1"/>
    <property type="molecule type" value="Genomic_DNA"/>
</dbReference>
<dbReference type="AlphaFoldDB" id="A0A494TCD7"/>
<dbReference type="RefSeq" id="WP_121153484.1">
    <property type="nucleotide sequence ID" value="NZ_CP032829.1"/>
</dbReference>
<protein>
    <submittedName>
        <fullName evidence="2">Nucleoside-diphosphate kinase</fullName>
    </submittedName>
</protein>
<dbReference type="Pfam" id="PF01272">
    <property type="entry name" value="GreA_GreB"/>
    <property type="match status" value="1"/>
</dbReference>
<accession>A0A494TCD7</accession>
<name>A0A494TCD7_SPHPE</name>
<gene>
    <name evidence="2" type="ORF">D3Y57_13755</name>
</gene>
<dbReference type="GO" id="GO:0006354">
    <property type="term" value="P:DNA-templated transcription elongation"/>
    <property type="evidence" value="ECO:0007669"/>
    <property type="project" value="TreeGrafter"/>
</dbReference>
<dbReference type="InterPro" id="IPR001437">
    <property type="entry name" value="Tscrpt_elong_fac_GreA/B_C"/>
</dbReference>
<dbReference type="InterPro" id="IPR023459">
    <property type="entry name" value="Tscrpt_elong_fac_GreA/B_fam"/>
</dbReference>
<dbReference type="KEGG" id="spha:D3Y57_13755"/>
<dbReference type="Gene3D" id="3.10.50.30">
    <property type="entry name" value="Transcription elongation factor, GreA/GreB, C-terminal domain"/>
    <property type="match status" value="1"/>
</dbReference>
<dbReference type="GO" id="GO:0032784">
    <property type="term" value="P:regulation of DNA-templated transcription elongation"/>
    <property type="evidence" value="ECO:0007669"/>
    <property type="project" value="InterPro"/>
</dbReference>
<proteinExistence type="predicted"/>
<dbReference type="PANTHER" id="PTHR30437">
    <property type="entry name" value="TRANSCRIPTION ELONGATION FACTOR GREA"/>
    <property type="match status" value="1"/>
</dbReference>
<dbReference type="SUPFAM" id="SSF54534">
    <property type="entry name" value="FKBP-like"/>
    <property type="match status" value="1"/>
</dbReference>
<dbReference type="InterPro" id="IPR036953">
    <property type="entry name" value="GreA/GreB_C_sf"/>
</dbReference>
<keyword evidence="2" id="KW-0808">Transferase</keyword>
<evidence type="ECO:0000313" key="2">
    <source>
        <dbReference type="EMBL" id="AYJ86820.1"/>
    </source>
</evidence>
<dbReference type="PANTHER" id="PTHR30437:SF4">
    <property type="entry name" value="TRANSCRIPTION ELONGATION FACTOR GREA"/>
    <property type="match status" value="1"/>
</dbReference>
<dbReference type="GO" id="GO:0003677">
    <property type="term" value="F:DNA binding"/>
    <property type="evidence" value="ECO:0007669"/>
    <property type="project" value="InterPro"/>
</dbReference>
<organism evidence="2 3">
    <name type="scientific">Sphingomonas paeninsulae</name>
    <dbReference type="NCBI Taxonomy" id="2319844"/>
    <lineage>
        <taxon>Bacteria</taxon>
        <taxon>Pseudomonadati</taxon>
        <taxon>Pseudomonadota</taxon>
        <taxon>Alphaproteobacteria</taxon>
        <taxon>Sphingomonadales</taxon>
        <taxon>Sphingomonadaceae</taxon>
        <taxon>Sphingomonas</taxon>
    </lineage>
</organism>